<name>A0A1M5TVB8_9FIRM</name>
<dbReference type="Proteomes" id="UP000183967">
    <property type="component" value="Unassembled WGS sequence"/>
</dbReference>
<sequence>MKEIDIEDKIITFRMEGKSFDDGFDLYNTLTVLQNLQNILDKAYLTLIDKERMSKKDRQLFKIKVTEIKKGSFLSELMIYAGGAMQLAYPIVNAYSPSLLFDLFKEGYTYLTTILQANRDGKKVNIHQSESGDNLILVIEGNNYAPINIRVKTFEFVKRSFDDFKNLTSQIDGENVKKINITDKKSKKDKIEITSRERELFTVESRLDEKAISFIGEIFRIDTHAKNGKLLIHECEEEQLKGMELNFELILDKHVHKCCKIIDKRAEFVALKKMEYDPITLKEQIKSLKIIEINSN</sequence>
<evidence type="ECO:0000313" key="2">
    <source>
        <dbReference type="Proteomes" id="UP000183967"/>
    </source>
</evidence>
<keyword evidence="2" id="KW-1185">Reference proteome</keyword>
<accession>A0A1M5TVB8</accession>
<reference evidence="2" key="1">
    <citation type="submission" date="2016-11" db="EMBL/GenBank/DDBJ databases">
        <authorList>
            <person name="Varghese N."/>
            <person name="Submissions S."/>
        </authorList>
    </citation>
    <scope>NUCLEOTIDE SEQUENCE [LARGE SCALE GENOMIC DNA]</scope>
    <source>
        <strain evidence="2">DSM 13643</strain>
    </source>
</reference>
<evidence type="ECO:0000313" key="1">
    <source>
        <dbReference type="EMBL" id="SHH54659.1"/>
    </source>
</evidence>
<dbReference type="RefSeq" id="WP_073196160.1">
    <property type="nucleotide sequence ID" value="NZ_FQXO01000025.1"/>
</dbReference>
<dbReference type="OrthoDB" id="3035939at2"/>
<dbReference type="AlphaFoldDB" id="A0A1M5TVB8"/>
<proteinExistence type="predicted"/>
<gene>
    <name evidence="1" type="ORF">SAMN02745135_01155</name>
</gene>
<dbReference type="EMBL" id="FQXO01000025">
    <property type="protein sequence ID" value="SHH54659.1"/>
    <property type="molecule type" value="Genomic_DNA"/>
</dbReference>
<protein>
    <submittedName>
        <fullName evidence="1">Uncharacterized protein</fullName>
    </submittedName>
</protein>
<organism evidence="1 2">
    <name type="scientific">Caloranaerobacter azorensis DSM 13643</name>
    <dbReference type="NCBI Taxonomy" id="1121264"/>
    <lineage>
        <taxon>Bacteria</taxon>
        <taxon>Bacillati</taxon>
        <taxon>Bacillota</taxon>
        <taxon>Tissierellia</taxon>
        <taxon>Tissierellales</taxon>
        <taxon>Thermohalobacteraceae</taxon>
        <taxon>Caloranaerobacter</taxon>
    </lineage>
</organism>